<reference evidence="3" key="1">
    <citation type="journal article" date="2019" name="Int. J. Syst. Evol. Microbiol.">
        <title>The Global Catalogue of Microorganisms (GCM) 10K type strain sequencing project: providing services to taxonomists for standard genome sequencing and annotation.</title>
        <authorList>
            <consortium name="The Broad Institute Genomics Platform"/>
            <consortium name="The Broad Institute Genome Sequencing Center for Infectious Disease"/>
            <person name="Wu L."/>
            <person name="Ma J."/>
        </authorList>
    </citation>
    <scope>NUCLEOTIDE SEQUENCE [LARGE SCALE GENOMIC DNA]</scope>
    <source>
        <strain evidence="3">CCUG 61696</strain>
    </source>
</reference>
<keyword evidence="1" id="KW-0472">Membrane</keyword>
<gene>
    <name evidence="2" type="ORF">ACFQ4O_04560</name>
</gene>
<comment type="caution">
    <text evidence="2">The sequence shown here is derived from an EMBL/GenBank/DDBJ whole genome shotgun (WGS) entry which is preliminary data.</text>
</comment>
<keyword evidence="3" id="KW-1185">Reference proteome</keyword>
<dbReference type="RefSeq" id="WP_378774467.1">
    <property type="nucleotide sequence ID" value="NZ_JBHTMX010000019.1"/>
</dbReference>
<organism evidence="2 3">
    <name type="scientific">Methylopila musalis</name>
    <dbReference type="NCBI Taxonomy" id="1134781"/>
    <lineage>
        <taxon>Bacteria</taxon>
        <taxon>Pseudomonadati</taxon>
        <taxon>Pseudomonadota</taxon>
        <taxon>Alphaproteobacteria</taxon>
        <taxon>Hyphomicrobiales</taxon>
        <taxon>Methylopilaceae</taxon>
        <taxon>Methylopila</taxon>
    </lineage>
</organism>
<name>A0ABW3Z5P4_9HYPH</name>
<sequence length="97" mass="10807">MAEQDPRVQSMFRKDCACALLAVTSVWAIYAFTYWMMAPAFAAVGVQWLMAGLGITVLLLNAAAVAALLRHYRDDKAAIYGTDIYYLDQLAAERRAR</sequence>
<feature type="transmembrane region" description="Helical" evidence="1">
    <location>
        <begin position="48"/>
        <end position="69"/>
    </location>
</feature>
<evidence type="ECO:0000313" key="2">
    <source>
        <dbReference type="EMBL" id="MFD1331263.1"/>
    </source>
</evidence>
<dbReference type="Proteomes" id="UP001597171">
    <property type="component" value="Unassembled WGS sequence"/>
</dbReference>
<dbReference type="EMBL" id="JBHTMX010000019">
    <property type="protein sequence ID" value="MFD1331263.1"/>
    <property type="molecule type" value="Genomic_DNA"/>
</dbReference>
<evidence type="ECO:0000313" key="3">
    <source>
        <dbReference type="Proteomes" id="UP001597171"/>
    </source>
</evidence>
<protein>
    <submittedName>
        <fullName evidence="2">Uncharacterized protein</fullName>
    </submittedName>
</protein>
<feature type="transmembrane region" description="Helical" evidence="1">
    <location>
        <begin position="16"/>
        <end position="36"/>
    </location>
</feature>
<proteinExistence type="predicted"/>
<keyword evidence="1" id="KW-0812">Transmembrane</keyword>
<accession>A0ABW3Z5P4</accession>
<evidence type="ECO:0000256" key="1">
    <source>
        <dbReference type="SAM" id="Phobius"/>
    </source>
</evidence>
<keyword evidence="1" id="KW-1133">Transmembrane helix</keyword>